<dbReference type="AlphaFoldDB" id="A0A937W3C4"/>
<sequence>MQVACLPWILAGVLSLWPLAMPLAARTMYATDTCEIVVRSAKQIVGRNIIKVLSSGAPLEVRDSDDVWAAVRLEDGRTGYVERKHLVDREPYKMTAERLQVETGAQHERLAGLTQQLTTLREEHQRLQKTHGQTEAQLQNVTQKYTQLRQEATTAQYLDTQEKYTALIQSHTEMQQQFATLNATHIALQNSTRLLWFLSGAVVILIGWFLGMLSARWRGRKRQSGYSYQLPG</sequence>
<organism evidence="4 5">
    <name type="scientific">Tectimicrobiota bacterium</name>
    <dbReference type="NCBI Taxonomy" id="2528274"/>
    <lineage>
        <taxon>Bacteria</taxon>
        <taxon>Pseudomonadati</taxon>
        <taxon>Nitrospinota/Tectimicrobiota group</taxon>
        <taxon>Candidatus Tectimicrobiota</taxon>
    </lineage>
</organism>
<dbReference type="EMBL" id="VGLS01000336">
    <property type="protein sequence ID" value="MBM3224482.1"/>
    <property type="molecule type" value="Genomic_DNA"/>
</dbReference>
<keyword evidence="3" id="KW-0472">Membrane</keyword>
<keyword evidence="3" id="KW-1133">Transmembrane helix</keyword>
<dbReference type="NCBIfam" id="TIGR04211">
    <property type="entry name" value="SH3_and_anchor"/>
    <property type="match status" value="1"/>
</dbReference>
<dbReference type="InterPro" id="IPR016476">
    <property type="entry name" value="SH3_dom_pro"/>
</dbReference>
<keyword evidence="3" id="KW-0812">Transmembrane</keyword>
<keyword evidence="1" id="KW-0732">Signal</keyword>
<proteinExistence type="predicted"/>
<feature type="coiled-coil region" evidence="2">
    <location>
        <begin position="110"/>
        <end position="151"/>
    </location>
</feature>
<comment type="caution">
    <text evidence="4">The sequence shown here is derived from an EMBL/GenBank/DDBJ whole genome shotgun (WGS) entry which is preliminary data.</text>
</comment>
<keyword evidence="2" id="KW-0175">Coiled coil</keyword>
<reference evidence="4" key="1">
    <citation type="submission" date="2019-03" db="EMBL/GenBank/DDBJ databases">
        <title>Lake Tanganyika Metagenome-Assembled Genomes (MAGs).</title>
        <authorList>
            <person name="Tran P."/>
        </authorList>
    </citation>
    <scope>NUCLEOTIDE SEQUENCE</scope>
    <source>
        <strain evidence="4">K_DeepCast_65m_m2_066</strain>
    </source>
</reference>
<feature type="transmembrane region" description="Helical" evidence="3">
    <location>
        <begin position="194"/>
        <end position="213"/>
    </location>
</feature>
<protein>
    <submittedName>
        <fullName evidence="4">TIGR04211 family SH3 domain-containing protein</fullName>
    </submittedName>
</protein>
<accession>A0A937W3C4</accession>
<evidence type="ECO:0000256" key="3">
    <source>
        <dbReference type="SAM" id="Phobius"/>
    </source>
</evidence>
<gene>
    <name evidence="4" type="ORF">FJZ47_11865</name>
</gene>
<evidence type="ECO:0000256" key="1">
    <source>
        <dbReference type="ARBA" id="ARBA00022729"/>
    </source>
</evidence>
<dbReference type="Gene3D" id="2.30.30.40">
    <property type="entry name" value="SH3 Domains"/>
    <property type="match status" value="1"/>
</dbReference>
<evidence type="ECO:0000313" key="5">
    <source>
        <dbReference type="Proteomes" id="UP000712673"/>
    </source>
</evidence>
<evidence type="ECO:0000256" key="2">
    <source>
        <dbReference type="SAM" id="Coils"/>
    </source>
</evidence>
<evidence type="ECO:0000313" key="4">
    <source>
        <dbReference type="EMBL" id="MBM3224482.1"/>
    </source>
</evidence>
<dbReference type="Proteomes" id="UP000712673">
    <property type="component" value="Unassembled WGS sequence"/>
</dbReference>
<name>A0A937W3C4_UNCTE</name>